<reference evidence="3" key="1">
    <citation type="journal article" date="2018" name="MSphere">
        <title>Fusobacterium Genomics Using MinION and Illumina Sequencing Enables Genome Completion and Correction.</title>
        <authorList>
            <person name="Todd S.M."/>
            <person name="Settlage R.E."/>
            <person name="Lahmers K.K."/>
            <person name="Slade D.J."/>
        </authorList>
    </citation>
    <scope>NUCLEOTIDE SEQUENCE [LARGE SCALE GENOMIC DNA]</scope>
    <source>
        <strain evidence="3">ATCC 27725</strain>
    </source>
</reference>
<accession>A0ABN5JM11</accession>
<keyword evidence="3" id="KW-1185">Reference proteome</keyword>
<gene>
    <name evidence="2" type="ORF">C4N18_12635</name>
</gene>
<dbReference type="Proteomes" id="UP000241238">
    <property type="component" value="Chromosome"/>
</dbReference>
<feature type="compositionally biased region" description="Acidic residues" evidence="1">
    <location>
        <begin position="64"/>
        <end position="73"/>
    </location>
</feature>
<dbReference type="EMBL" id="CP028103">
    <property type="protein sequence ID" value="AVQ32027.1"/>
    <property type="molecule type" value="Genomic_DNA"/>
</dbReference>
<name>A0ABN5JM11_FUSVA</name>
<sequence length="336" mass="38627">MKNILFILFFSWSTVASGLKEVPMLEENIPATKQKKIVNDVEINKNIKENKINKEEKTSVVKENDEESEEENMEKEITQTEEKLLVVNEKLTEDKLKEIIKNAEEAPDPEVTVNVEQEKLLIKRDLEEYSNFGTNQSESNVVKKYYEFIDTLNEKLKEHDFEDKTEVIHVGHEVAKELRSDKLISDVELGVGMSYQDRYSLKKDRESIFDQEQSGKFYVKEVAEEVDMDSIPLYVTGRYKLPQVNDWQPYLKLNLGYAVNNIGGKSFQSSNSRYKSINDAVNPQNGSYYGMGGGIEYNNGLTLDLMYQVSEGNSSSSSRKDDENRVTVSVEYKLDI</sequence>
<evidence type="ECO:0008006" key="4">
    <source>
        <dbReference type="Google" id="ProtNLM"/>
    </source>
</evidence>
<dbReference type="GeneID" id="77468845"/>
<dbReference type="InterPro" id="IPR011250">
    <property type="entry name" value="OMP/PagP_B-barrel"/>
</dbReference>
<dbReference type="Gene3D" id="2.40.160.20">
    <property type="match status" value="1"/>
</dbReference>
<protein>
    <recommendedName>
        <fullName evidence="4">Outer membrane protein beta-barrel domain-containing protein</fullName>
    </recommendedName>
</protein>
<dbReference type="SUPFAM" id="SSF56925">
    <property type="entry name" value="OMPA-like"/>
    <property type="match status" value="1"/>
</dbReference>
<feature type="region of interest" description="Disordered" evidence="1">
    <location>
        <begin position="58"/>
        <end position="77"/>
    </location>
</feature>
<proteinExistence type="predicted"/>
<dbReference type="RefSeq" id="WP_005948393.1">
    <property type="nucleotide sequence ID" value="NZ_CP028103.1"/>
</dbReference>
<organism evidence="2 3">
    <name type="scientific">Fusobacterium varium ATCC 27725</name>
    <dbReference type="NCBI Taxonomy" id="469618"/>
    <lineage>
        <taxon>Bacteria</taxon>
        <taxon>Fusobacteriati</taxon>
        <taxon>Fusobacteriota</taxon>
        <taxon>Fusobacteriia</taxon>
        <taxon>Fusobacteriales</taxon>
        <taxon>Fusobacteriaceae</taxon>
        <taxon>Fusobacterium</taxon>
    </lineage>
</organism>
<evidence type="ECO:0000256" key="1">
    <source>
        <dbReference type="SAM" id="MobiDB-lite"/>
    </source>
</evidence>
<evidence type="ECO:0000313" key="3">
    <source>
        <dbReference type="Proteomes" id="UP000241238"/>
    </source>
</evidence>
<evidence type="ECO:0000313" key="2">
    <source>
        <dbReference type="EMBL" id="AVQ32027.1"/>
    </source>
</evidence>